<dbReference type="PANTHER" id="PTHR43046:SF14">
    <property type="entry name" value="MUTT_NUDIX FAMILY PROTEIN"/>
    <property type="match status" value="1"/>
</dbReference>
<dbReference type="SUPFAM" id="SSF55811">
    <property type="entry name" value="Nudix"/>
    <property type="match status" value="1"/>
</dbReference>
<dbReference type="EMBL" id="JAFBED010000011">
    <property type="protein sequence ID" value="MBM7621850.1"/>
    <property type="molecule type" value="Genomic_DNA"/>
</dbReference>
<accession>A0ABS2P4F3</accession>
<dbReference type="InterPro" id="IPR020084">
    <property type="entry name" value="NUDIX_hydrolase_CS"/>
</dbReference>
<feature type="domain" description="Nudix hydrolase" evidence="4">
    <location>
        <begin position="6"/>
        <end position="139"/>
    </location>
</feature>
<dbReference type="PROSITE" id="PS51462">
    <property type="entry name" value="NUDIX"/>
    <property type="match status" value="1"/>
</dbReference>
<evidence type="ECO:0000259" key="4">
    <source>
        <dbReference type="PROSITE" id="PS51462"/>
    </source>
</evidence>
<organism evidence="5 6">
    <name type="scientific">Sutcliffiella tianshenii</name>
    <dbReference type="NCBI Taxonomy" id="1463404"/>
    <lineage>
        <taxon>Bacteria</taxon>
        <taxon>Bacillati</taxon>
        <taxon>Bacillota</taxon>
        <taxon>Bacilli</taxon>
        <taxon>Bacillales</taxon>
        <taxon>Bacillaceae</taxon>
        <taxon>Sutcliffiella</taxon>
    </lineage>
</organism>
<evidence type="ECO:0000313" key="5">
    <source>
        <dbReference type="EMBL" id="MBM7621850.1"/>
    </source>
</evidence>
<evidence type="ECO:0000313" key="6">
    <source>
        <dbReference type="Proteomes" id="UP000737402"/>
    </source>
</evidence>
<evidence type="ECO:0000256" key="3">
    <source>
        <dbReference type="RuleBase" id="RU003476"/>
    </source>
</evidence>
<keyword evidence="2 3" id="KW-0378">Hydrolase</keyword>
<comment type="caution">
    <text evidence="5">The sequence shown here is derived from an EMBL/GenBank/DDBJ whole genome shotgun (WGS) entry which is preliminary data.</text>
</comment>
<dbReference type="Proteomes" id="UP000737402">
    <property type="component" value="Unassembled WGS sequence"/>
</dbReference>
<dbReference type="InterPro" id="IPR015797">
    <property type="entry name" value="NUDIX_hydrolase-like_dom_sf"/>
</dbReference>
<dbReference type="Gene3D" id="3.90.79.10">
    <property type="entry name" value="Nucleoside Triphosphate Pyrophosphohydrolase"/>
    <property type="match status" value="1"/>
</dbReference>
<evidence type="ECO:0000256" key="1">
    <source>
        <dbReference type="ARBA" id="ARBA00001946"/>
    </source>
</evidence>
<dbReference type="RefSeq" id="WP_204418775.1">
    <property type="nucleotide sequence ID" value="NZ_JAFBED010000011.1"/>
</dbReference>
<dbReference type="Pfam" id="PF00293">
    <property type="entry name" value="NUDIX"/>
    <property type="match status" value="1"/>
</dbReference>
<dbReference type="InterPro" id="IPR000086">
    <property type="entry name" value="NUDIX_hydrolase_dom"/>
</dbReference>
<comment type="cofactor">
    <cofactor evidence="1">
        <name>Mg(2+)</name>
        <dbReference type="ChEBI" id="CHEBI:18420"/>
    </cofactor>
</comment>
<comment type="similarity">
    <text evidence="3">Belongs to the Nudix hydrolase family.</text>
</comment>
<dbReference type="PANTHER" id="PTHR43046">
    <property type="entry name" value="GDP-MANNOSE MANNOSYL HYDROLASE"/>
    <property type="match status" value="1"/>
</dbReference>
<reference evidence="5 6" key="1">
    <citation type="submission" date="2021-01" db="EMBL/GenBank/DDBJ databases">
        <title>Genomic Encyclopedia of Type Strains, Phase IV (KMG-IV): sequencing the most valuable type-strain genomes for metagenomic binning, comparative biology and taxonomic classification.</title>
        <authorList>
            <person name="Goeker M."/>
        </authorList>
    </citation>
    <scope>NUCLEOTIDE SEQUENCE [LARGE SCALE GENOMIC DNA]</scope>
    <source>
        <strain evidence="5 6">DSM 25879</strain>
    </source>
</reference>
<dbReference type="InterPro" id="IPR020476">
    <property type="entry name" value="Nudix_hydrolase"/>
</dbReference>
<protein>
    <submittedName>
        <fullName evidence="5">ADP-ribose pyrophosphatase YjhB (NUDIX family)</fullName>
    </submittedName>
</protein>
<gene>
    <name evidence="5" type="ORF">JOC95_003758</name>
</gene>
<dbReference type="PRINTS" id="PR00502">
    <property type="entry name" value="NUDIXFAMILY"/>
</dbReference>
<sequence>MSKRGNVWLAVAGVVRSEDGRWLVVKKKYGGLKGKWSFPAGFVEQYETVDEAVKREVLEETGVTVTVEGLIGVRSGVIKNEISDNMLIFLCRPQDDAVIFQQSELSDAAFMTKEALEDDPDTSLLIHSCINQVNLSLLKGTEPMNPGDIFGYSSYKLFF</sequence>
<evidence type="ECO:0000256" key="2">
    <source>
        <dbReference type="ARBA" id="ARBA00022801"/>
    </source>
</evidence>
<name>A0ABS2P4F3_9BACI</name>
<keyword evidence="6" id="KW-1185">Reference proteome</keyword>
<dbReference type="PROSITE" id="PS00893">
    <property type="entry name" value="NUDIX_BOX"/>
    <property type="match status" value="1"/>
</dbReference>
<proteinExistence type="inferred from homology"/>